<keyword evidence="2" id="KW-0808">Transferase</keyword>
<accession>A0A9X1SYZ6</accession>
<keyword evidence="3" id="KW-1185">Reference proteome</keyword>
<dbReference type="Pfam" id="PF02515">
    <property type="entry name" value="CoA_transf_3"/>
    <property type="match status" value="1"/>
</dbReference>
<sequence length="381" mass="40228">MDVQPKPLTGYRVVELGAIGPGPYCGQLLADLGADVIVVHRPGPDLPSVDARGKRSIVVDLRKAGAADIVLDLVETADVLIEGNRPGVAERLGVGPLACLERNPALIYGRMTGWGQTGPWAGMAGHDINYIALTGALLALGKDGEPPPPPLNLVGDFGGGSLFLALGIVSALLRAQKTGTGDIIDASILDGTSSMMGVVHSLTANGQWTAARGANLLDGGAPFYRCYRTSDHKFMAAGAIEPQFFARMLGVLGIDPVDFGPQNDPAAWPAQHRILEKVFASRNRDDWAALFDGVDACVTPVLDYLEAPSHPQNRARRSHLRAGDLVHPHEAPRFAGSSADWTPPAVRPRGADTAQIVPQAAGGGDYRRETADREAIAAERE</sequence>
<dbReference type="InterPro" id="IPR044855">
    <property type="entry name" value="CoA-Trfase_III_dom3_sf"/>
</dbReference>
<dbReference type="InterPro" id="IPR003673">
    <property type="entry name" value="CoA-Trfase_fam_III"/>
</dbReference>
<dbReference type="PANTHER" id="PTHR48228">
    <property type="entry name" value="SUCCINYL-COA--D-CITRAMALATE COA-TRANSFERASE"/>
    <property type="match status" value="1"/>
</dbReference>
<evidence type="ECO:0000313" key="3">
    <source>
        <dbReference type="Proteomes" id="UP001139089"/>
    </source>
</evidence>
<dbReference type="Gene3D" id="3.40.50.10540">
    <property type="entry name" value="Crotonobetainyl-coa:carnitine coa-transferase, domain 1"/>
    <property type="match status" value="1"/>
</dbReference>
<dbReference type="Proteomes" id="UP001139089">
    <property type="component" value="Unassembled WGS sequence"/>
</dbReference>
<proteinExistence type="predicted"/>
<dbReference type="PANTHER" id="PTHR48228:SF5">
    <property type="entry name" value="ALPHA-METHYLACYL-COA RACEMASE"/>
    <property type="match status" value="1"/>
</dbReference>
<protein>
    <submittedName>
        <fullName evidence="2">CoA transferase</fullName>
    </submittedName>
</protein>
<organism evidence="2 3">
    <name type="scientific">Rhizobium quercicola</name>
    <dbReference type="NCBI Taxonomy" id="2901226"/>
    <lineage>
        <taxon>Bacteria</taxon>
        <taxon>Pseudomonadati</taxon>
        <taxon>Pseudomonadota</taxon>
        <taxon>Alphaproteobacteria</taxon>
        <taxon>Hyphomicrobiales</taxon>
        <taxon>Rhizobiaceae</taxon>
        <taxon>Rhizobium/Agrobacterium group</taxon>
        <taxon>Rhizobium</taxon>
    </lineage>
</organism>
<name>A0A9X1SYZ6_9HYPH</name>
<evidence type="ECO:0000313" key="2">
    <source>
        <dbReference type="EMBL" id="MCD7107786.1"/>
    </source>
</evidence>
<evidence type="ECO:0000256" key="1">
    <source>
        <dbReference type="SAM" id="MobiDB-lite"/>
    </source>
</evidence>
<gene>
    <name evidence="2" type="ORF">LRX75_01910</name>
</gene>
<dbReference type="RefSeq" id="WP_231811506.1">
    <property type="nucleotide sequence ID" value="NZ_JAJOZR010000001.1"/>
</dbReference>
<dbReference type="GO" id="GO:0016740">
    <property type="term" value="F:transferase activity"/>
    <property type="evidence" value="ECO:0007669"/>
    <property type="project" value="UniProtKB-KW"/>
</dbReference>
<comment type="caution">
    <text evidence="2">The sequence shown here is derived from an EMBL/GenBank/DDBJ whole genome shotgun (WGS) entry which is preliminary data.</text>
</comment>
<feature type="compositionally biased region" description="Basic and acidic residues" evidence="1">
    <location>
        <begin position="365"/>
        <end position="381"/>
    </location>
</feature>
<dbReference type="SUPFAM" id="SSF89796">
    <property type="entry name" value="CoA-transferase family III (CaiB/BaiF)"/>
    <property type="match status" value="1"/>
</dbReference>
<dbReference type="InterPro" id="IPR050509">
    <property type="entry name" value="CoA-transferase_III"/>
</dbReference>
<feature type="region of interest" description="Disordered" evidence="1">
    <location>
        <begin position="331"/>
        <end position="381"/>
    </location>
</feature>
<dbReference type="AlphaFoldDB" id="A0A9X1SYZ6"/>
<reference evidence="2" key="1">
    <citation type="submission" date="2021-12" db="EMBL/GenBank/DDBJ databases">
        <authorList>
            <person name="Li Y."/>
        </authorList>
    </citation>
    <scope>NUCLEOTIDE SEQUENCE</scope>
    <source>
        <strain evidence="2">DKSPLA3</strain>
    </source>
</reference>
<dbReference type="Gene3D" id="3.30.1540.10">
    <property type="entry name" value="formyl-coa transferase, domain 3"/>
    <property type="match status" value="1"/>
</dbReference>
<dbReference type="EMBL" id="JAJOZR010000001">
    <property type="protein sequence ID" value="MCD7107786.1"/>
    <property type="molecule type" value="Genomic_DNA"/>
</dbReference>
<dbReference type="InterPro" id="IPR023606">
    <property type="entry name" value="CoA-Trfase_III_dom_1_sf"/>
</dbReference>